<dbReference type="PATRIC" id="fig|1432052.3.peg.2679"/>
<feature type="transmembrane region" description="Helical" evidence="7">
    <location>
        <begin position="73"/>
        <end position="97"/>
    </location>
</feature>
<evidence type="ECO:0000256" key="6">
    <source>
        <dbReference type="ARBA" id="ARBA00023136"/>
    </source>
</evidence>
<dbReference type="Proteomes" id="UP000095003">
    <property type="component" value="Unassembled WGS sequence"/>
</dbReference>
<feature type="transmembrane region" description="Helical" evidence="7">
    <location>
        <begin position="12"/>
        <end position="34"/>
    </location>
</feature>
<evidence type="ECO:0000256" key="4">
    <source>
        <dbReference type="ARBA" id="ARBA00022692"/>
    </source>
</evidence>
<keyword evidence="3" id="KW-1003">Cell membrane</keyword>
<dbReference type="GO" id="GO:0005886">
    <property type="term" value="C:plasma membrane"/>
    <property type="evidence" value="ECO:0007669"/>
    <property type="project" value="UniProtKB-SubCell"/>
</dbReference>
<evidence type="ECO:0000256" key="3">
    <source>
        <dbReference type="ARBA" id="ARBA00022475"/>
    </source>
</evidence>
<dbReference type="InterPro" id="IPR000515">
    <property type="entry name" value="MetI-like"/>
</dbReference>
<evidence type="ECO:0000256" key="7">
    <source>
        <dbReference type="RuleBase" id="RU363032"/>
    </source>
</evidence>
<dbReference type="Gene3D" id="1.10.3720.10">
    <property type="entry name" value="MetI-like"/>
    <property type="match status" value="1"/>
</dbReference>
<feature type="transmembrane region" description="Helical" evidence="7">
    <location>
        <begin position="141"/>
        <end position="159"/>
    </location>
</feature>
<evidence type="ECO:0000256" key="2">
    <source>
        <dbReference type="ARBA" id="ARBA00022448"/>
    </source>
</evidence>
<dbReference type="GO" id="GO:0055085">
    <property type="term" value="P:transmembrane transport"/>
    <property type="evidence" value="ECO:0007669"/>
    <property type="project" value="InterPro"/>
</dbReference>
<dbReference type="EMBL" id="MCGI01000002">
    <property type="protein sequence ID" value="ODM11814.1"/>
    <property type="molecule type" value="Genomic_DNA"/>
</dbReference>
<evidence type="ECO:0000256" key="5">
    <source>
        <dbReference type="ARBA" id="ARBA00022989"/>
    </source>
</evidence>
<dbReference type="GeneID" id="93303824"/>
<proteinExistence type="inferred from homology"/>
<gene>
    <name evidence="9" type="primary">araQ_62</name>
    <name evidence="9" type="ORF">BEH84_02429</name>
</gene>
<dbReference type="Pfam" id="PF00528">
    <property type="entry name" value="BPD_transp_1"/>
    <property type="match status" value="1"/>
</dbReference>
<dbReference type="SUPFAM" id="SSF161098">
    <property type="entry name" value="MetI-like"/>
    <property type="match status" value="1"/>
</dbReference>
<evidence type="ECO:0000313" key="9">
    <source>
        <dbReference type="EMBL" id="ODM11814.1"/>
    </source>
</evidence>
<keyword evidence="4 7" id="KW-0812">Transmembrane</keyword>
<dbReference type="CDD" id="cd06261">
    <property type="entry name" value="TM_PBP2"/>
    <property type="match status" value="1"/>
</dbReference>
<dbReference type="AlphaFoldDB" id="A0A1E3AT41"/>
<protein>
    <submittedName>
        <fullName evidence="9">L-arabinose transport system permease protein AraQ</fullName>
    </submittedName>
</protein>
<name>A0A1E3AT41_9FIRM</name>
<dbReference type="InterPro" id="IPR035906">
    <property type="entry name" value="MetI-like_sf"/>
</dbReference>
<evidence type="ECO:0000259" key="8">
    <source>
        <dbReference type="PROSITE" id="PS50928"/>
    </source>
</evidence>
<sequence>MIKSKSFYLYQTVIHIILILISLIVVVPIILLFISSISSEKSLIVNGYSFFPSEFSLEAYRYIWINKGTVLRAYGITIFVTVTGTISNVLLSSMMAYALSERKLIFRRIINFFIFFTMIFNGGLVPAYIMWTTTFQIKNTIWALLLPNLLVSPMNVILIRTHMMNAVPESLYEAAKIDGAGHRVLFTKIAIPLSKPILVTMGLFSGLTYWNDWTNGLYYLTDPKYYSIQVLLNKMIQDIQAIQANSVAASAGTAMTVPQISIRMAIAFVALLPILIIYPFLQKYFAEGIALGAVKG</sequence>
<feature type="domain" description="ABC transmembrane type-1" evidence="8">
    <location>
        <begin position="74"/>
        <end position="281"/>
    </location>
</feature>
<dbReference type="PROSITE" id="PS50928">
    <property type="entry name" value="ABC_TM1"/>
    <property type="match status" value="1"/>
</dbReference>
<evidence type="ECO:0000313" key="10">
    <source>
        <dbReference type="Proteomes" id="UP000095003"/>
    </source>
</evidence>
<dbReference type="RefSeq" id="WP_069157007.1">
    <property type="nucleotide sequence ID" value="NZ_JBKXXQ010000009.1"/>
</dbReference>
<comment type="similarity">
    <text evidence="7">Belongs to the binding-protein-dependent transport system permease family.</text>
</comment>
<keyword evidence="2 7" id="KW-0813">Transport</keyword>
<accession>A0A1E3AT41</accession>
<organism evidence="9 10">
    <name type="scientific">Eisenbergiella tayi</name>
    <dbReference type="NCBI Taxonomy" id="1432052"/>
    <lineage>
        <taxon>Bacteria</taxon>
        <taxon>Bacillati</taxon>
        <taxon>Bacillota</taxon>
        <taxon>Clostridia</taxon>
        <taxon>Lachnospirales</taxon>
        <taxon>Lachnospiraceae</taxon>
        <taxon>Eisenbergiella</taxon>
    </lineage>
</organism>
<dbReference type="PANTHER" id="PTHR43744">
    <property type="entry name" value="ABC TRANSPORTER PERMEASE PROTEIN MG189-RELATED-RELATED"/>
    <property type="match status" value="1"/>
</dbReference>
<keyword evidence="6 7" id="KW-0472">Membrane</keyword>
<evidence type="ECO:0000256" key="1">
    <source>
        <dbReference type="ARBA" id="ARBA00004651"/>
    </source>
</evidence>
<keyword evidence="5 7" id="KW-1133">Transmembrane helix</keyword>
<feature type="transmembrane region" description="Helical" evidence="7">
    <location>
        <begin position="260"/>
        <end position="281"/>
    </location>
</feature>
<comment type="subcellular location">
    <subcellularLocation>
        <location evidence="1 7">Cell membrane</location>
        <topology evidence="1 7">Multi-pass membrane protein</topology>
    </subcellularLocation>
</comment>
<comment type="caution">
    <text evidence="9">The sequence shown here is derived from an EMBL/GenBank/DDBJ whole genome shotgun (WGS) entry which is preliminary data.</text>
</comment>
<reference evidence="9 10" key="1">
    <citation type="submission" date="2016-07" db="EMBL/GenBank/DDBJ databases">
        <title>Characterization of isolates of Eisenbergiella tayi derived from blood cultures, using whole genome sequencing.</title>
        <authorList>
            <person name="Burdz T."/>
            <person name="Wiebe D."/>
            <person name="Huynh C."/>
            <person name="Bernard K."/>
        </authorList>
    </citation>
    <scope>NUCLEOTIDE SEQUENCE [LARGE SCALE GENOMIC DNA]</scope>
    <source>
        <strain evidence="9 10">NML 120489</strain>
    </source>
</reference>
<dbReference type="PANTHER" id="PTHR43744:SF9">
    <property type="entry name" value="POLYGALACTURONAN_RHAMNOGALACTURONAN TRANSPORT SYSTEM PERMEASE PROTEIN YTCP"/>
    <property type="match status" value="1"/>
</dbReference>
<feature type="transmembrane region" description="Helical" evidence="7">
    <location>
        <begin position="109"/>
        <end position="129"/>
    </location>
</feature>